<comment type="function">
    <text evidence="6">Catalyzes the 2'-O-methylation of the ribose of cytidine 1402 (C1402) in 16S rRNA.</text>
</comment>
<dbReference type="GO" id="GO:0005737">
    <property type="term" value="C:cytoplasm"/>
    <property type="evidence" value="ECO:0007669"/>
    <property type="project" value="UniProtKB-SubCell"/>
</dbReference>
<evidence type="ECO:0000256" key="1">
    <source>
        <dbReference type="ARBA" id="ARBA00022490"/>
    </source>
</evidence>
<keyword evidence="5 6" id="KW-0949">S-adenosyl-L-methionine</keyword>
<sequence>MDKGVLYIVAMPIGNRADITERAKEVLASVDCIAVEDTRHSRPLLQSLGITTPLMALHEHNESQLVSRLVDQLDSGRSLALISDAGTPLISDPGFPLVRACQQAGVRVCPIPGPSAVICALSAAGLPTDRFLFEGFPARTSSARCDQFSRLKNESMTLIFYESSHRITESLADMARVFGGDRQAVIARELTKLHETILSHSLDELCQILEEDANQRRGEFVVLIAGASRNEDEIDPEAQRIIEILLEEMPTKKAAAIAAKITGIKKNRIYQLALTLKKE</sequence>
<dbReference type="Pfam" id="PF00590">
    <property type="entry name" value="TP_methylase"/>
    <property type="match status" value="1"/>
</dbReference>
<dbReference type="EMBL" id="VMNH01000010">
    <property type="protein sequence ID" value="TVO74933.1"/>
    <property type="molecule type" value="Genomic_DNA"/>
</dbReference>
<dbReference type="Proteomes" id="UP000316649">
    <property type="component" value="Unassembled WGS sequence"/>
</dbReference>
<evidence type="ECO:0000256" key="4">
    <source>
        <dbReference type="ARBA" id="ARBA00022679"/>
    </source>
</evidence>
<feature type="domain" description="RsmI HTH" evidence="8">
    <location>
        <begin position="232"/>
        <end position="277"/>
    </location>
</feature>
<keyword evidence="10" id="KW-1185">Reference proteome</keyword>
<dbReference type="FunFam" id="3.40.1010.10:FF:000007">
    <property type="entry name" value="Ribosomal RNA small subunit methyltransferase I"/>
    <property type="match status" value="1"/>
</dbReference>
<dbReference type="Pfam" id="PF23016">
    <property type="entry name" value="RsmI_C"/>
    <property type="match status" value="1"/>
</dbReference>
<evidence type="ECO:0000256" key="6">
    <source>
        <dbReference type="HAMAP-Rule" id="MF_01877"/>
    </source>
</evidence>
<protein>
    <recommendedName>
        <fullName evidence="6">Ribosomal RNA small subunit methyltransferase I</fullName>
        <ecNumber evidence="6">2.1.1.198</ecNumber>
    </recommendedName>
    <alternativeName>
        <fullName evidence="6">16S rRNA 2'-O-ribose C1402 methyltransferase</fullName>
    </alternativeName>
    <alternativeName>
        <fullName evidence="6">rRNA (cytidine-2'-O-)-methyltransferase RsmI</fullName>
    </alternativeName>
</protein>
<keyword evidence="4 6" id="KW-0808">Transferase</keyword>
<dbReference type="Gene3D" id="3.30.950.10">
    <property type="entry name" value="Methyltransferase, Cobalt-precorrin-4 Transmethylase, Domain 2"/>
    <property type="match status" value="1"/>
</dbReference>
<dbReference type="EC" id="2.1.1.198" evidence="6"/>
<keyword evidence="3 6" id="KW-0489">Methyltransferase</keyword>
<name>A0A557SC01_9GAMM</name>
<dbReference type="InterPro" id="IPR053910">
    <property type="entry name" value="RsmI_HTH"/>
</dbReference>
<dbReference type="AlphaFoldDB" id="A0A557SC01"/>
<reference evidence="9 10" key="1">
    <citation type="submission" date="2019-07" db="EMBL/GenBank/DDBJ databases">
        <title>The pathways for chlorine oxyanion respiration interact through the shared metabolite chlorate.</title>
        <authorList>
            <person name="Barnum T.P."/>
            <person name="Cheng Y."/>
            <person name="Hill K.A."/>
            <person name="Lucas L.N."/>
            <person name="Carlson H.K."/>
            <person name="Coates J.D."/>
        </authorList>
    </citation>
    <scope>NUCLEOTIDE SEQUENCE [LARGE SCALE GENOMIC DNA]</scope>
    <source>
        <strain evidence="9 10">BK-1</strain>
    </source>
</reference>
<feature type="domain" description="Tetrapyrrole methylase" evidence="7">
    <location>
        <begin position="6"/>
        <end position="205"/>
    </location>
</feature>
<evidence type="ECO:0000313" key="10">
    <source>
        <dbReference type="Proteomes" id="UP000316649"/>
    </source>
</evidence>
<dbReference type="InterPro" id="IPR035996">
    <property type="entry name" value="4pyrrol_Methylase_sf"/>
</dbReference>
<proteinExistence type="inferred from homology"/>
<dbReference type="CDD" id="cd11648">
    <property type="entry name" value="RsmI"/>
    <property type="match status" value="1"/>
</dbReference>
<dbReference type="InterPro" id="IPR018063">
    <property type="entry name" value="SAM_MeTrfase_RsmI_CS"/>
</dbReference>
<evidence type="ECO:0000256" key="5">
    <source>
        <dbReference type="ARBA" id="ARBA00022691"/>
    </source>
</evidence>
<evidence type="ECO:0000259" key="7">
    <source>
        <dbReference type="Pfam" id="PF00590"/>
    </source>
</evidence>
<dbReference type="InterPro" id="IPR014776">
    <property type="entry name" value="4pyrrole_Mease_sub2"/>
</dbReference>
<evidence type="ECO:0000256" key="2">
    <source>
        <dbReference type="ARBA" id="ARBA00022552"/>
    </source>
</evidence>
<evidence type="ECO:0000313" key="9">
    <source>
        <dbReference type="EMBL" id="TVO74933.1"/>
    </source>
</evidence>
<comment type="subcellular location">
    <subcellularLocation>
        <location evidence="6">Cytoplasm</location>
    </subcellularLocation>
</comment>
<dbReference type="RefSeq" id="WP_144359021.1">
    <property type="nucleotide sequence ID" value="NZ_VMNH01000010.1"/>
</dbReference>
<dbReference type="FunFam" id="3.30.950.10:FF:000002">
    <property type="entry name" value="Ribosomal RNA small subunit methyltransferase I"/>
    <property type="match status" value="1"/>
</dbReference>
<accession>A0A557SC01</accession>
<gene>
    <name evidence="6 9" type="primary">rsmI</name>
    <name evidence="9" type="ORF">FHP88_10370</name>
</gene>
<dbReference type="SUPFAM" id="SSF53790">
    <property type="entry name" value="Tetrapyrrole methylase"/>
    <property type="match status" value="1"/>
</dbReference>
<dbReference type="InterPro" id="IPR008189">
    <property type="entry name" value="rRNA_ssu_MeTfrase_I"/>
</dbReference>
<dbReference type="PROSITE" id="PS01296">
    <property type="entry name" value="RSMI"/>
    <property type="match status" value="1"/>
</dbReference>
<evidence type="ECO:0000259" key="8">
    <source>
        <dbReference type="Pfam" id="PF23016"/>
    </source>
</evidence>
<dbReference type="PANTHER" id="PTHR46111:SF1">
    <property type="entry name" value="RIBOSOMAL RNA SMALL SUBUNIT METHYLTRANSFERASE I"/>
    <property type="match status" value="1"/>
</dbReference>
<comment type="similarity">
    <text evidence="6">Belongs to the methyltransferase superfamily. RsmI family.</text>
</comment>
<dbReference type="PANTHER" id="PTHR46111">
    <property type="entry name" value="RIBOSOMAL RNA SMALL SUBUNIT METHYLTRANSFERASE I"/>
    <property type="match status" value="1"/>
</dbReference>
<evidence type="ECO:0000256" key="3">
    <source>
        <dbReference type="ARBA" id="ARBA00022603"/>
    </source>
</evidence>
<dbReference type="HAMAP" id="MF_01877">
    <property type="entry name" value="16SrRNA_methyltr_I"/>
    <property type="match status" value="1"/>
</dbReference>
<organism evidence="9 10">
    <name type="scientific">Sedimenticola selenatireducens</name>
    <dbReference type="NCBI Taxonomy" id="191960"/>
    <lineage>
        <taxon>Bacteria</taxon>
        <taxon>Pseudomonadati</taxon>
        <taxon>Pseudomonadota</taxon>
        <taxon>Gammaproteobacteria</taxon>
        <taxon>Chromatiales</taxon>
        <taxon>Sedimenticolaceae</taxon>
        <taxon>Sedimenticola</taxon>
    </lineage>
</organism>
<keyword evidence="1 6" id="KW-0963">Cytoplasm</keyword>
<comment type="catalytic activity">
    <reaction evidence="6">
        <text>cytidine(1402) in 16S rRNA + S-adenosyl-L-methionine = 2'-O-methylcytidine(1402) in 16S rRNA + S-adenosyl-L-homocysteine + H(+)</text>
        <dbReference type="Rhea" id="RHEA:42924"/>
        <dbReference type="Rhea" id="RHEA-COMP:10285"/>
        <dbReference type="Rhea" id="RHEA-COMP:10286"/>
        <dbReference type="ChEBI" id="CHEBI:15378"/>
        <dbReference type="ChEBI" id="CHEBI:57856"/>
        <dbReference type="ChEBI" id="CHEBI:59789"/>
        <dbReference type="ChEBI" id="CHEBI:74495"/>
        <dbReference type="ChEBI" id="CHEBI:82748"/>
        <dbReference type="EC" id="2.1.1.198"/>
    </reaction>
</comment>
<dbReference type="Gene3D" id="3.40.1010.10">
    <property type="entry name" value="Cobalt-precorrin-4 Transmethylase, Domain 1"/>
    <property type="match status" value="1"/>
</dbReference>
<dbReference type="PIRSF" id="PIRSF005917">
    <property type="entry name" value="MTase_YraL"/>
    <property type="match status" value="1"/>
</dbReference>
<dbReference type="GO" id="GO:0070677">
    <property type="term" value="F:rRNA (cytosine-2'-O-)-methyltransferase activity"/>
    <property type="evidence" value="ECO:0007669"/>
    <property type="project" value="UniProtKB-UniRule"/>
</dbReference>
<dbReference type="OrthoDB" id="9809084at2"/>
<dbReference type="InterPro" id="IPR000878">
    <property type="entry name" value="4pyrrol_Mease"/>
</dbReference>
<comment type="caution">
    <text evidence="9">The sequence shown here is derived from an EMBL/GenBank/DDBJ whole genome shotgun (WGS) entry which is preliminary data.</text>
</comment>
<dbReference type="NCBIfam" id="TIGR00096">
    <property type="entry name" value="16S rRNA (cytidine(1402)-2'-O)-methyltransferase"/>
    <property type="match status" value="1"/>
</dbReference>
<dbReference type="InterPro" id="IPR014777">
    <property type="entry name" value="4pyrrole_Mease_sub1"/>
</dbReference>
<keyword evidence="2 6" id="KW-0698">rRNA processing</keyword>